<evidence type="ECO:0000256" key="5">
    <source>
        <dbReference type="ARBA" id="ARBA00023065"/>
    </source>
</evidence>
<dbReference type="Ensembl" id="ENSSRHT00000076602.1">
    <property type="protein sequence ID" value="ENSSRHP00000074571.1"/>
    <property type="gene ID" value="ENSSRHG00000037026.1"/>
</dbReference>
<evidence type="ECO:0000256" key="2">
    <source>
        <dbReference type="ARBA" id="ARBA00022448"/>
    </source>
</evidence>
<comment type="subcellular location">
    <subcellularLocation>
        <location evidence="1">Cell membrane</location>
        <topology evidence="1">Multi-pass membrane protein</topology>
    </subcellularLocation>
</comment>
<evidence type="ECO:0000313" key="8">
    <source>
        <dbReference type="Ensembl" id="ENSSRHP00000074571.1"/>
    </source>
</evidence>
<dbReference type="Gene3D" id="1.20.1730.10">
    <property type="entry name" value="Sodium/glucose cotransporter"/>
    <property type="match status" value="1"/>
</dbReference>
<dbReference type="GO" id="GO:0005886">
    <property type="term" value="C:plasma membrane"/>
    <property type="evidence" value="ECO:0007669"/>
    <property type="project" value="UniProtKB-SubCell"/>
</dbReference>
<protein>
    <submittedName>
        <fullName evidence="8">Uncharacterized protein</fullName>
    </submittedName>
</protein>
<dbReference type="GO" id="GO:0006814">
    <property type="term" value="P:sodium ion transport"/>
    <property type="evidence" value="ECO:0007669"/>
    <property type="project" value="UniProtKB-KW"/>
</dbReference>
<keyword evidence="7" id="KW-1133">Transmembrane helix</keyword>
<feature type="transmembrane region" description="Helical" evidence="7">
    <location>
        <begin position="44"/>
        <end position="67"/>
    </location>
</feature>
<name>A0A673L894_9TELE</name>
<organism evidence="8 9">
    <name type="scientific">Sinocyclocheilus rhinocerous</name>
    <dbReference type="NCBI Taxonomy" id="307959"/>
    <lineage>
        <taxon>Eukaryota</taxon>
        <taxon>Metazoa</taxon>
        <taxon>Chordata</taxon>
        <taxon>Craniata</taxon>
        <taxon>Vertebrata</taxon>
        <taxon>Euteleostomi</taxon>
        <taxon>Actinopterygii</taxon>
        <taxon>Neopterygii</taxon>
        <taxon>Teleostei</taxon>
        <taxon>Ostariophysi</taxon>
        <taxon>Cypriniformes</taxon>
        <taxon>Cyprinidae</taxon>
        <taxon>Cyprininae</taxon>
        <taxon>Sinocyclocheilus</taxon>
    </lineage>
</organism>
<dbReference type="GO" id="GO:0015293">
    <property type="term" value="F:symporter activity"/>
    <property type="evidence" value="ECO:0007669"/>
    <property type="project" value="TreeGrafter"/>
</dbReference>
<dbReference type="InterPro" id="IPR038377">
    <property type="entry name" value="Na/Glc_symporter_sf"/>
</dbReference>
<reference evidence="8" key="1">
    <citation type="submission" date="2025-08" db="UniProtKB">
        <authorList>
            <consortium name="Ensembl"/>
        </authorList>
    </citation>
    <scope>IDENTIFICATION</scope>
</reference>
<feature type="transmembrane region" description="Helical" evidence="7">
    <location>
        <begin position="125"/>
        <end position="143"/>
    </location>
</feature>
<sequence length="144" mass="16182">MFTVIYTIIIKHDSKNITDYSPCSLVVNNSAPHFRFCGCGSETYFTVIDYVIFVLLLVAPMVIGLYYTGVPLSLSLVATFQSTVAIIGTPAEVYSNGTQYWFNGCSFILGLLIPAHIFIPVFYTLHLTIFILLLLLLFFKRIVH</sequence>
<evidence type="ECO:0000313" key="9">
    <source>
        <dbReference type="Proteomes" id="UP000472270"/>
    </source>
</evidence>
<keyword evidence="3" id="KW-1003">Cell membrane</keyword>
<dbReference type="PANTHER" id="PTHR42985:SF2">
    <property type="entry name" value="SODIUM-DEPENDENT MULTIVITAMIN TRANSPORTER"/>
    <property type="match status" value="1"/>
</dbReference>
<keyword evidence="5" id="KW-0406">Ion transport</keyword>
<evidence type="ECO:0000256" key="3">
    <source>
        <dbReference type="ARBA" id="ARBA00022475"/>
    </source>
</evidence>
<keyword evidence="7" id="KW-0812">Transmembrane</keyword>
<dbReference type="Proteomes" id="UP000472270">
    <property type="component" value="Unassembled WGS sequence"/>
</dbReference>
<keyword evidence="9" id="KW-1185">Reference proteome</keyword>
<accession>A0A673L894</accession>
<dbReference type="PANTHER" id="PTHR42985">
    <property type="entry name" value="SODIUM-COUPLED MONOCARBOXYLATE TRANSPORTER"/>
    <property type="match status" value="1"/>
</dbReference>
<dbReference type="InterPro" id="IPR051163">
    <property type="entry name" value="Sodium:Solute_Symporter_SSF"/>
</dbReference>
<proteinExistence type="predicted"/>
<keyword evidence="7" id="KW-0472">Membrane</keyword>
<evidence type="ECO:0000256" key="7">
    <source>
        <dbReference type="SAM" id="Phobius"/>
    </source>
</evidence>
<reference evidence="8" key="2">
    <citation type="submission" date="2025-09" db="UniProtKB">
        <authorList>
            <consortium name="Ensembl"/>
        </authorList>
    </citation>
    <scope>IDENTIFICATION</scope>
</reference>
<keyword evidence="6" id="KW-0739">Sodium transport</keyword>
<keyword evidence="4" id="KW-0915">Sodium</keyword>
<dbReference type="AlphaFoldDB" id="A0A673L894"/>
<keyword evidence="2" id="KW-0813">Transport</keyword>
<evidence type="ECO:0000256" key="1">
    <source>
        <dbReference type="ARBA" id="ARBA00004651"/>
    </source>
</evidence>
<evidence type="ECO:0000256" key="6">
    <source>
        <dbReference type="ARBA" id="ARBA00023201"/>
    </source>
</evidence>
<evidence type="ECO:0000256" key="4">
    <source>
        <dbReference type="ARBA" id="ARBA00023053"/>
    </source>
</evidence>